<dbReference type="EMBL" id="RAWX01000001">
    <property type="protein sequence ID" value="RKJ92180.1"/>
    <property type="molecule type" value="Genomic_DNA"/>
</dbReference>
<dbReference type="InterPro" id="IPR019708">
    <property type="entry name" value="Phage_HP1_Orf24"/>
</dbReference>
<dbReference type="EMBL" id="RAWX01000002">
    <property type="protein sequence ID" value="RKJ89952.1"/>
    <property type="molecule type" value="Genomic_DNA"/>
</dbReference>
<dbReference type="EMBL" id="RAWX01000009">
    <property type="protein sequence ID" value="RKJ83781.1"/>
    <property type="molecule type" value="Genomic_DNA"/>
</dbReference>
<accession>A0A3A9IQB6</accession>
<comment type="caution">
    <text evidence="4">The sequence shown here is derived from an EMBL/GenBank/DDBJ whole genome shotgun (WGS) entry which is preliminary data.</text>
</comment>
<dbReference type="RefSeq" id="WP_120414589.1">
    <property type="nucleotide sequence ID" value="NZ_RAWX01000001.1"/>
</dbReference>
<gene>
    <name evidence="4" type="ORF">D6R50_06420</name>
    <name evidence="3" type="ORF">D6R50_12090</name>
    <name evidence="2" type="ORF">D6R50_22305</name>
    <name evidence="1" type="ORF">D6R50_24050</name>
</gene>
<dbReference type="Pfam" id="PF10772">
    <property type="entry name" value="Phage_HP1_Orf24"/>
    <property type="match status" value="1"/>
</dbReference>
<proteinExistence type="predicted"/>
<reference evidence="4 5" key="1">
    <citation type="submission" date="2018-09" db="EMBL/GenBank/DDBJ databases">
        <title>Genome sequencing of Aeromonas veronii MS-17-88.</title>
        <authorList>
            <person name="Tekedar H.C."/>
            <person name="Arick M.A."/>
            <person name="Hsu C.-Y."/>
            <person name="Thrash A."/>
            <person name="Karsi A."/>
            <person name="Lawrence M.L."/>
            <person name="Abdelhamed H."/>
        </authorList>
    </citation>
    <scope>NUCLEOTIDE SEQUENCE [LARGE SCALE GENOMIC DNA]</scope>
    <source>
        <strain evidence="4 5">MS 17-88</strain>
    </source>
</reference>
<evidence type="ECO:0000313" key="5">
    <source>
        <dbReference type="Proteomes" id="UP000281725"/>
    </source>
</evidence>
<dbReference type="EMBL" id="RAWX01000007">
    <property type="protein sequence ID" value="RKJ84394.1"/>
    <property type="molecule type" value="Genomic_DNA"/>
</dbReference>
<protein>
    <submittedName>
        <fullName evidence="4">DUF2597 family protein</fullName>
    </submittedName>
</protein>
<evidence type="ECO:0000313" key="4">
    <source>
        <dbReference type="EMBL" id="RKJ92180.1"/>
    </source>
</evidence>
<dbReference type="Proteomes" id="UP000281725">
    <property type="component" value="Unassembled WGS sequence"/>
</dbReference>
<evidence type="ECO:0000313" key="2">
    <source>
        <dbReference type="EMBL" id="RKJ84394.1"/>
    </source>
</evidence>
<evidence type="ECO:0000313" key="3">
    <source>
        <dbReference type="EMBL" id="RKJ89952.1"/>
    </source>
</evidence>
<sequence>MTKRFSGMNFDITLMNTMVHVEKATLSITDNSAVATTRGVPDGFVDGEVSAELEFELDTKNFKLLGSAARAAGSYRSLPPEDVLFYANTGEEELKIEAFGVKLSVADVLDVDPKGGTKSVHKVKGFVTSPDFVHIDGVPYLSADDTRHLLG</sequence>
<organism evidence="4 5">
    <name type="scientific">Aeromonas veronii</name>
    <dbReference type="NCBI Taxonomy" id="654"/>
    <lineage>
        <taxon>Bacteria</taxon>
        <taxon>Pseudomonadati</taxon>
        <taxon>Pseudomonadota</taxon>
        <taxon>Gammaproteobacteria</taxon>
        <taxon>Aeromonadales</taxon>
        <taxon>Aeromonadaceae</taxon>
        <taxon>Aeromonas</taxon>
    </lineage>
</organism>
<evidence type="ECO:0000313" key="1">
    <source>
        <dbReference type="EMBL" id="RKJ83781.1"/>
    </source>
</evidence>
<name>A0A3A9IQB6_AERVE</name>
<dbReference type="AlphaFoldDB" id="A0A3A9IQB6"/>